<feature type="non-terminal residue" evidence="1">
    <location>
        <position position="1"/>
    </location>
</feature>
<organism evidence="1">
    <name type="scientific">Iconisemion striatum</name>
    <dbReference type="NCBI Taxonomy" id="60296"/>
    <lineage>
        <taxon>Eukaryota</taxon>
        <taxon>Metazoa</taxon>
        <taxon>Chordata</taxon>
        <taxon>Craniata</taxon>
        <taxon>Vertebrata</taxon>
        <taxon>Euteleostomi</taxon>
        <taxon>Actinopterygii</taxon>
        <taxon>Neopterygii</taxon>
        <taxon>Teleostei</taxon>
        <taxon>Neoteleostei</taxon>
        <taxon>Acanthomorphata</taxon>
        <taxon>Ovalentaria</taxon>
        <taxon>Atherinomorphae</taxon>
        <taxon>Cyprinodontiformes</taxon>
        <taxon>Nothobranchiidae</taxon>
        <taxon>Iconisemion</taxon>
    </lineage>
</organism>
<protein>
    <submittedName>
        <fullName evidence="1">Uncharacterized protein</fullName>
    </submittedName>
</protein>
<accession>A0A1A7YMD8</accession>
<feature type="non-terminal residue" evidence="1">
    <location>
        <position position="133"/>
    </location>
</feature>
<dbReference type="EMBL" id="HADX01009116">
    <property type="protein sequence ID" value="SBP31348.1"/>
    <property type="molecule type" value="Transcribed_RNA"/>
</dbReference>
<name>A0A1A7YMD8_9TELE</name>
<evidence type="ECO:0000313" key="1">
    <source>
        <dbReference type="EMBL" id="SBP31348.1"/>
    </source>
</evidence>
<reference evidence="1" key="1">
    <citation type="submission" date="2016-05" db="EMBL/GenBank/DDBJ databases">
        <authorList>
            <person name="Lavstsen T."/>
            <person name="Jespersen J.S."/>
        </authorList>
    </citation>
    <scope>NUCLEOTIDE SEQUENCE</scope>
    <source>
        <tissue evidence="1">Brain</tissue>
    </source>
</reference>
<reference evidence="1" key="2">
    <citation type="submission" date="2016-06" db="EMBL/GenBank/DDBJ databases">
        <title>The genome of a short-lived fish provides insights into sex chromosome evolution and the genetic control of aging.</title>
        <authorList>
            <person name="Reichwald K."/>
            <person name="Felder M."/>
            <person name="Petzold A."/>
            <person name="Koch P."/>
            <person name="Groth M."/>
            <person name="Platzer M."/>
        </authorList>
    </citation>
    <scope>NUCLEOTIDE SEQUENCE</scope>
    <source>
        <tissue evidence="1">Brain</tissue>
    </source>
</reference>
<gene>
    <name evidence="1" type="primary">Nfu_g_1_009848</name>
</gene>
<proteinExistence type="predicted"/>
<sequence length="133" mass="14778">SSLVWKLYPPTALFGLSLGWNPKNLGDFFVLVTWQCTERSADLFECDSEVETWINHNLLPFCQSACFCCEQISGSVCPLGSSSLSLRATRNVFISIIKLNNKQATHSITIPSADLRLSCTPSPTQRSAWFLCV</sequence>
<dbReference type="AlphaFoldDB" id="A0A1A7YMD8"/>